<keyword evidence="13" id="KW-0830">Ubiquinone</keyword>
<name>A0A2Z1GGA3_9CEST</name>
<feature type="transmembrane region" description="Helical" evidence="16">
    <location>
        <begin position="72"/>
        <end position="90"/>
    </location>
</feature>
<protein>
    <recommendedName>
        <fullName evidence="3 16">Cytochrome b</fullName>
    </recommendedName>
</protein>
<dbReference type="InterPro" id="IPR027387">
    <property type="entry name" value="Cytb/b6-like_sf"/>
</dbReference>
<feature type="transmembrane region" description="Helical" evidence="16">
    <location>
        <begin position="164"/>
        <end position="190"/>
    </location>
</feature>
<dbReference type="InterPro" id="IPR016174">
    <property type="entry name" value="Di-haem_cyt_TM"/>
</dbReference>
<dbReference type="Pfam" id="PF00032">
    <property type="entry name" value="Cytochrom_B_C"/>
    <property type="match status" value="1"/>
</dbReference>
<evidence type="ECO:0000256" key="11">
    <source>
        <dbReference type="ARBA" id="ARBA00022989"/>
    </source>
</evidence>
<dbReference type="PANTHER" id="PTHR19271:SF16">
    <property type="entry name" value="CYTOCHROME B"/>
    <property type="match status" value="1"/>
</dbReference>
<dbReference type="GO" id="GO:0016491">
    <property type="term" value="F:oxidoreductase activity"/>
    <property type="evidence" value="ECO:0007669"/>
    <property type="project" value="UniProtKB-UniRule"/>
</dbReference>
<comment type="function">
    <text evidence="1 16">Component of the ubiquinol-cytochrome c reductase complex (complex III or cytochrome b-c1 complex) that is part of the mitochondrial respiratory chain. The b-c1 complex mediates electron transfer from ubiquinol to cytochrome c. Contributes to the generation of a proton gradient across the mitochondrial membrane that is then used for ATP synthesis.</text>
</comment>
<evidence type="ECO:0000256" key="10">
    <source>
        <dbReference type="ARBA" id="ARBA00022982"/>
    </source>
</evidence>
<feature type="domain" description="Cytochrome b/b6 N-terminal region profile" evidence="17">
    <location>
        <begin position="1"/>
        <end position="200"/>
    </location>
</feature>
<dbReference type="Gene3D" id="1.20.810.10">
    <property type="entry name" value="Cytochrome Bc1 Complex, Chain C"/>
    <property type="match status" value="1"/>
</dbReference>
<gene>
    <name evidence="19" type="primary">cytb</name>
</gene>
<evidence type="ECO:0000256" key="13">
    <source>
        <dbReference type="ARBA" id="ARBA00023075"/>
    </source>
</evidence>
<dbReference type="PROSITE" id="PS51002">
    <property type="entry name" value="CYTB_NTER"/>
    <property type="match status" value="1"/>
</dbReference>
<feature type="transmembrane region" description="Helical" evidence="16">
    <location>
        <begin position="130"/>
        <end position="152"/>
    </location>
</feature>
<dbReference type="Pfam" id="PF00033">
    <property type="entry name" value="Cytochrome_B"/>
    <property type="match status" value="1"/>
</dbReference>
<feature type="transmembrane region" description="Helical" evidence="16">
    <location>
        <begin position="340"/>
        <end position="358"/>
    </location>
</feature>
<evidence type="ECO:0000256" key="4">
    <source>
        <dbReference type="ARBA" id="ARBA00022448"/>
    </source>
</evidence>
<feature type="transmembrane region" description="Helical" evidence="16">
    <location>
        <begin position="210"/>
        <end position="238"/>
    </location>
</feature>
<accession>A0A2Z1GGA3</accession>
<dbReference type="PANTHER" id="PTHR19271">
    <property type="entry name" value="CYTOCHROME B"/>
    <property type="match status" value="1"/>
</dbReference>
<dbReference type="GO" id="GO:0005743">
    <property type="term" value="C:mitochondrial inner membrane"/>
    <property type="evidence" value="ECO:0007669"/>
    <property type="project" value="UniProtKB-SubCell"/>
</dbReference>
<keyword evidence="4 16" id="KW-0813">Transport</keyword>
<dbReference type="EMBL" id="KU236385">
    <property type="protein sequence ID" value="AMR73957.1"/>
    <property type="molecule type" value="Genomic_DNA"/>
</dbReference>
<dbReference type="GO" id="GO:0008121">
    <property type="term" value="F:quinol-cytochrome-c reductase activity"/>
    <property type="evidence" value="ECO:0007669"/>
    <property type="project" value="TreeGrafter"/>
</dbReference>
<dbReference type="SUPFAM" id="SSF81342">
    <property type="entry name" value="Transmembrane di-heme cytochromes"/>
    <property type="match status" value="1"/>
</dbReference>
<keyword evidence="10 16" id="KW-0249">Electron transport</keyword>
<keyword evidence="7 16" id="KW-0812">Transmembrane</keyword>
<comment type="subcellular location">
    <subcellularLocation>
        <location evidence="2">Mitochondrion inner membrane</location>
        <topology evidence="2">Multi-pass membrane protein</topology>
    </subcellularLocation>
</comment>
<evidence type="ECO:0000256" key="3">
    <source>
        <dbReference type="ARBA" id="ARBA00013531"/>
    </source>
</evidence>
<evidence type="ECO:0000259" key="18">
    <source>
        <dbReference type="PROSITE" id="PS51003"/>
    </source>
</evidence>
<keyword evidence="15 16" id="KW-0472">Membrane</keyword>
<feature type="transmembrane region" description="Helical" evidence="16">
    <location>
        <begin position="102"/>
        <end position="124"/>
    </location>
</feature>
<dbReference type="InterPro" id="IPR005798">
    <property type="entry name" value="Cyt_b/b6_C"/>
</dbReference>
<evidence type="ECO:0000256" key="15">
    <source>
        <dbReference type="ARBA" id="ARBA00023136"/>
    </source>
</evidence>
<evidence type="ECO:0000256" key="6">
    <source>
        <dbReference type="ARBA" id="ARBA00022660"/>
    </source>
</evidence>
<sequence length="366" mass="42510">MINIIRRNLIDLPTNYSLSYYWCSGFMISAFMVLQILTGVILSFLYVADSLVSFSVVMSISDESMYGWCLRYWHIWGVNVLFFLIFIHMARSLYYSSYVKKGVWNVGFILYLLVMLEAFTGYVLPWHQMSYWAATVLSSVVQSLPVFGDILYKYIIGGFSVTEVTLIRIFSVHVCIGFVILAFMILHMFYLHYSGSNNPLFSYSSFTDLVFFHSYFSIKDFMCFVLGCLFFTVFLLWFSGLLLDVESYIEADVMSTPVSIKPEWYFLAFFCMLRCVESKLGGLCLVVGFLFFLWIPTFNKASVYCFSRQLVFWLIVSLFLSLTLLGFCHPEYPYNEVCKVFSVCLVTFIFLFKVLWMSKSVNSSLL</sequence>
<feature type="transmembrane region" description="Helical" evidence="16">
    <location>
        <begin position="280"/>
        <end position="298"/>
    </location>
</feature>
<evidence type="ECO:0000259" key="17">
    <source>
        <dbReference type="PROSITE" id="PS51002"/>
    </source>
</evidence>
<dbReference type="PROSITE" id="PS51003">
    <property type="entry name" value="CYTB_CTER"/>
    <property type="match status" value="1"/>
</dbReference>
<geneLocation type="mitochondrion" evidence="19"/>
<evidence type="ECO:0000256" key="5">
    <source>
        <dbReference type="ARBA" id="ARBA00022617"/>
    </source>
</evidence>
<evidence type="ECO:0000256" key="16">
    <source>
        <dbReference type="RuleBase" id="RU362117"/>
    </source>
</evidence>
<keyword evidence="6 16" id="KW-0679">Respiratory chain</keyword>
<evidence type="ECO:0000256" key="12">
    <source>
        <dbReference type="ARBA" id="ARBA00023004"/>
    </source>
</evidence>
<comment type="cofactor">
    <cofactor evidence="16">
        <name>heme b</name>
        <dbReference type="ChEBI" id="CHEBI:60344"/>
    </cofactor>
    <text evidence="16">Binds 2 heme groups non-covalently.</text>
</comment>
<dbReference type="GO" id="GO:0006122">
    <property type="term" value="P:mitochondrial electron transport, ubiquinol to cytochrome c"/>
    <property type="evidence" value="ECO:0007669"/>
    <property type="project" value="TreeGrafter"/>
</dbReference>
<evidence type="ECO:0000256" key="9">
    <source>
        <dbReference type="ARBA" id="ARBA00022792"/>
    </source>
</evidence>
<feature type="domain" description="Cytochrome b/b6 C-terminal region profile" evidence="18">
    <location>
        <begin position="202"/>
        <end position="366"/>
    </location>
</feature>
<evidence type="ECO:0000256" key="1">
    <source>
        <dbReference type="ARBA" id="ARBA00002566"/>
    </source>
</evidence>
<reference evidence="19" key="1">
    <citation type="submission" date="2015-12" db="EMBL/GenBank/DDBJ databases">
        <title>The complete mitochondrial genome of Anoplocephala magna: comparison with Anoplocephala perfoliata.</title>
        <authorList>
            <person name="Guo A."/>
        </authorList>
    </citation>
    <scope>NUCLEOTIDE SEQUENCE</scope>
</reference>
<evidence type="ECO:0000256" key="2">
    <source>
        <dbReference type="ARBA" id="ARBA00004448"/>
    </source>
</evidence>
<dbReference type="AlphaFoldDB" id="A0A2Z1GGA3"/>
<dbReference type="RefSeq" id="YP_009316241.1">
    <property type="nucleotide sequence ID" value="NC_031801.1"/>
</dbReference>
<evidence type="ECO:0000256" key="7">
    <source>
        <dbReference type="ARBA" id="ARBA00022692"/>
    </source>
</evidence>
<dbReference type="InterPro" id="IPR005797">
    <property type="entry name" value="Cyt_b/b6_N"/>
</dbReference>
<proteinExistence type="inferred from homology"/>
<dbReference type="InterPro" id="IPR048259">
    <property type="entry name" value="Cytochrome_b_N_euk/bac"/>
</dbReference>
<dbReference type="InterPro" id="IPR036150">
    <property type="entry name" value="Cyt_b/b6_C_sf"/>
</dbReference>
<keyword evidence="9" id="KW-0999">Mitochondrion inner membrane</keyword>
<feature type="transmembrane region" description="Helical" evidence="16">
    <location>
        <begin position="20"/>
        <end position="48"/>
    </location>
</feature>
<organism evidence="19">
    <name type="scientific">Anoplocephala magna</name>
    <dbReference type="NCBI Taxonomy" id="218193"/>
    <lineage>
        <taxon>Eukaryota</taxon>
        <taxon>Metazoa</taxon>
        <taxon>Spiralia</taxon>
        <taxon>Lophotrochozoa</taxon>
        <taxon>Platyhelminthes</taxon>
        <taxon>Cestoda</taxon>
        <taxon>Eucestoda</taxon>
        <taxon>Cyclophyllidea</taxon>
        <taxon>Anoplocephalidae</taxon>
        <taxon>Anoplocephala</taxon>
    </lineage>
</organism>
<dbReference type="GO" id="GO:0046872">
    <property type="term" value="F:metal ion binding"/>
    <property type="evidence" value="ECO:0007669"/>
    <property type="project" value="UniProtKB-UniRule"/>
</dbReference>
<evidence type="ECO:0000256" key="8">
    <source>
        <dbReference type="ARBA" id="ARBA00022723"/>
    </source>
</evidence>
<keyword evidence="8 16" id="KW-0479">Metal-binding</keyword>
<keyword evidence="12 16" id="KW-0408">Iron</keyword>
<keyword evidence="11 16" id="KW-1133">Transmembrane helix</keyword>
<dbReference type="CDD" id="cd00284">
    <property type="entry name" value="Cytochrome_b_N"/>
    <property type="match status" value="1"/>
</dbReference>
<comment type="similarity">
    <text evidence="16">Belongs to the cytochrome b family.</text>
</comment>
<keyword evidence="14 16" id="KW-0496">Mitochondrion</keyword>
<evidence type="ECO:0000313" key="19">
    <source>
        <dbReference type="EMBL" id="AMR73957.1"/>
    </source>
</evidence>
<evidence type="ECO:0000256" key="14">
    <source>
        <dbReference type="ARBA" id="ARBA00023128"/>
    </source>
</evidence>
<keyword evidence="5 16" id="KW-0349">Heme</keyword>
<dbReference type="SUPFAM" id="SSF81648">
    <property type="entry name" value="a domain/subunit of cytochrome bc1 complex (Ubiquinol-cytochrome c reductase)"/>
    <property type="match status" value="1"/>
</dbReference>
<feature type="transmembrane region" description="Helical" evidence="16">
    <location>
        <begin position="310"/>
        <end position="328"/>
    </location>
</feature>